<keyword evidence="3" id="KW-1185">Reference proteome</keyword>
<feature type="signal peptide" evidence="1">
    <location>
        <begin position="1"/>
        <end position="20"/>
    </location>
</feature>
<proteinExistence type="predicted"/>
<dbReference type="RefSeq" id="WP_212693361.1">
    <property type="nucleotide sequence ID" value="NZ_CP058561.1"/>
</dbReference>
<keyword evidence="1" id="KW-0732">Signal</keyword>
<dbReference type="KEGG" id="vgu:HYG85_10035"/>
<dbReference type="AlphaFoldDB" id="A0A8J8SCB3"/>
<sequence>MKRLIIIILSLLLLCSCKQSVEKNITESDIVANTKEETKETSTKSNASKEEVKEIKESKKVEYHNPSMVVTNEDYAYYCNWGHYIDDNGKFHGEGDVNAAAIIQYELKTGKKEIIANVAADDSSFILKDNFLFYTEDRVLHKINLLDRTCNDIIKNIKRDYYCTIDNKIVYINKEGKLLTANFDGEIENELLANEKIYLSQVKGNKIYFGDSSDSIYCINVDGSDNYKVLNNASRPIITDTTIYYVGEDGLYKANLDGSNPQYVVGDWNMFYFEAGDYIYYYDFEKEGIARIDIETGMIDDKIIHLGFIDMIQIGNFLYIRNMPMPGQYEYKKVNLETFEITDNTEMFF</sequence>
<reference evidence="2 3" key="1">
    <citation type="submission" date="2020-07" db="EMBL/GenBank/DDBJ databases">
        <title>Vallitalea guaymasensis genome.</title>
        <authorList>
            <person name="Postec A."/>
        </authorList>
    </citation>
    <scope>NUCLEOTIDE SEQUENCE [LARGE SCALE GENOMIC DNA]</scope>
    <source>
        <strain evidence="2 3">Ra1766G1</strain>
    </source>
</reference>
<dbReference type="PROSITE" id="PS51257">
    <property type="entry name" value="PROKAR_LIPOPROTEIN"/>
    <property type="match status" value="1"/>
</dbReference>
<evidence type="ECO:0000256" key="1">
    <source>
        <dbReference type="SAM" id="SignalP"/>
    </source>
</evidence>
<evidence type="ECO:0000313" key="2">
    <source>
        <dbReference type="EMBL" id="QUH29246.1"/>
    </source>
</evidence>
<dbReference type="SUPFAM" id="SSF63825">
    <property type="entry name" value="YWTD domain"/>
    <property type="match status" value="1"/>
</dbReference>
<protein>
    <recommendedName>
        <fullName evidence="4">DUF5050 domain-containing protein</fullName>
    </recommendedName>
</protein>
<organism evidence="2 3">
    <name type="scientific">Vallitalea guaymasensis</name>
    <dbReference type="NCBI Taxonomy" id="1185412"/>
    <lineage>
        <taxon>Bacteria</taxon>
        <taxon>Bacillati</taxon>
        <taxon>Bacillota</taxon>
        <taxon>Clostridia</taxon>
        <taxon>Lachnospirales</taxon>
        <taxon>Vallitaleaceae</taxon>
        <taxon>Vallitalea</taxon>
    </lineage>
</organism>
<name>A0A8J8SCB3_9FIRM</name>
<evidence type="ECO:0000313" key="3">
    <source>
        <dbReference type="Proteomes" id="UP000677305"/>
    </source>
</evidence>
<evidence type="ECO:0008006" key="4">
    <source>
        <dbReference type="Google" id="ProtNLM"/>
    </source>
</evidence>
<gene>
    <name evidence="2" type="ORF">HYG85_10035</name>
</gene>
<dbReference type="EMBL" id="CP058561">
    <property type="protein sequence ID" value="QUH29246.1"/>
    <property type="molecule type" value="Genomic_DNA"/>
</dbReference>
<dbReference type="Proteomes" id="UP000677305">
    <property type="component" value="Chromosome"/>
</dbReference>
<accession>A0A8J8SCB3</accession>
<feature type="chain" id="PRO_5035267872" description="DUF5050 domain-containing protein" evidence="1">
    <location>
        <begin position="21"/>
        <end position="349"/>
    </location>
</feature>